<evidence type="ECO:0000256" key="1">
    <source>
        <dbReference type="ARBA" id="ARBA00022670"/>
    </source>
</evidence>
<evidence type="ECO:0000256" key="3">
    <source>
        <dbReference type="ARBA" id="ARBA00022801"/>
    </source>
</evidence>
<reference evidence="6" key="1">
    <citation type="journal article" date="2019" name="Int. J. Syst. Evol. Microbiol.">
        <title>The Global Catalogue of Microorganisms (GCM) 10K type strain sequencing project: providing services to taxonomists for standard genome sequencing and annotation.</title>
        <authorList>
            <consortium name="The Broad Institute Genomics Platform"/>
            <consortium name="The Broad Institute Genome Sequencing Center for Infectious Disease"/>
            <person name="Wu L."/>
            <person name="Ma J."/>
        </authorList>
    </citation>
    <scope>NUCLEOTIDE SEQUENCE [LARGE SCALE GENOMIC DNA]</scope>
    <source>
        <strain evidence="6">JCM 14545</strain>
    </source>
</reference>
<accession>A0ABP5BRT3</accession>
<keyword evidence="6" id="KW-1185">Reference proteome</keyword>
<dbReference type="InterPro" id="IPR008761">
    <property type="entry name" value="Peptidase_S37"/>
</dbReference>
<dbReference type="SUPFAM" id="SSF53474">
    <property type="entry name" value="alpha/beta-Hydrolases"/>
    <property type="match status" value="1"/>
</dbReference>
<evidence type="ECO:0000256" key="4">
    <source>
        <dbReference type="SAM" id="SignalP"/>
    </source>
</evidence>
<proteinExistence type="predicted"/>
<dbReference type="Proteomes" id="UP001501116">
    <property type="component" value="Unassembled WGS sequence"/>
</dbReference>
<keyword evidence="1 5" id="KW-0645">Protease</keyword>
<dbReference type="PANTHER" id="PTHR11010:SF38">
    <property type="entry name" value="LYSOSOMAL PRO-X CARBOXYPEPTIDASE"/>
    <property type="match status" value="1"/>
</dbReference>
<dbReference type="GO" id="GO:0006508">
    <property type="term" value="P:proteolysis"/>
    <property type="evidence" value="ECO:0007669"/>
    <property type="project" value="UniProtKB-KW"/>
</dbReference>
<keyword evidence="3" id="KW-0378">Hydrolase</keyword>
<name>A0ABP5BRT3_9PSEU</name>
<feature type="signal peptide" evidence="4">
    <location>
        <begin position="1"/>
        <end position="22"/>
    </location>
</feature>
<dbReference type="EMBL" id="BAAANN010000006">
    <property type="protein sequence ID" value="GAA1951334.1"/>
    <property type="molecule type" value="Genomic_DNA"/>
</dbReference>
<protein>
    <submittedName>
        <fullName evidence="5">S28 family serine protease</fullName>
    </submittedName>
</protein>
<feature type="chain" id="PRO_5045981490" evidence="4">
    <location>
        <begin position="23"/>
        <end position="477"/>
    </location>
</feature>
<dbReference type="GO" id="GO:0008233">
    <property type="term" value="F:peptidase activity"/>
    <property type="evidence" value="ECO:0007669"/>
    <property type="project" value="UniProtKB-KW"/>
</dbReference>
<evidence type="ECO:0000256" key="2">
    <source>
        <dbReference type="ARBA" id="ARBA00022729"/>
    </source>
</evidence>
<dbReference type="Pfam" id="PF05576">
    <property type="entry name" value="Peptidase_S37"/>
    <property type="match status" value="1"/>
</dbReference>
<dbReference type="RefSeq" id="WP_344415986.1">
    <property type="nucleotide sequence ID" value="NZ_BAAANN010000006.1"/>
</dbReference>
<gene>
    <name evidence="5" type="ORF">GCM10009754_20210</name>
</gene>
<sequence length="477" mass="53340">MHSWFKKGLTAAVAMLAITGLAQPVASAAPGGAPEDITVALKKIPGLKIVSEDPAPTGYRFFKLTYTQPADYTNPKAGTFEQRLTLLHRDVTAPTVMFTSGYNVSESPNRSEPTQIVNGNQVSMEYRYFTPSIPAKTDWHKQLTIWQAAVDEHRIVQAFKSVYHANWLATGGSKGGMTATYFRRFFPNDVNGTIPYVAPNDVVNEHDSYNKFLSKVGDPGCRDAVKAVQRDALKRRDELGGLVKQVSDQKGYTYNVVGSLDKAIELIITDTYFTFWQYQPPTECANVPKPGAPAKDLYAWFEKVDSLTGYADQEGASTIAYNYQASYQLGWYETYDAHLRDLLRYPGTFVPWTFLPKEVKRPKFDHFAMPDIDFWVRTQAKDMLYVYGEYDPWGAERFAPARFPWSDNHVYTVPKGNHGAKIAQLPADQAAAATATVRKWAGLPEQAPDARTFSAPSAPAGFPQFDADLMMIDRPKF</sequence>
<dbReference type="InterPro" id="IPR029058">
    <property type="entry name" value="AB_hydrolase_fold"/>
</dbReference>
<keyword evidence="2 4" id="KW-0732">Signal</keyword>
<evidence type="ECO:0000313" key="5">
    <source>
        <dbReference type="EMBL" id="GAA1951334.1"/>
    </source>
</evidence>
<dbReference type="PANTHER" id="PTHR11010">
    <property type="entry name" value="PROTEASE S28 PRO-X CARBOXYPEPTIDASE-RELATED"/>
    <property type="match status" value="1"/>
</dbReference>
<evidence type="ECO:0000313" key="6">
    <source>
        <dbReference type="Proteomes" id="UP001501116"/>
    </source>
</evidence>
<comment type="caution">
    <text evidence="5">The sequence shown here is derived from an EMBL/GenBank/DDBJ whole genome shotgun (WGS) entry which is preliminary data.</text>
</comment>
<dbReference type="Gene3D" id="3.40.50.1820">
    <property type="entry name" value="alpha/beta hydrolase"/>
    <property type="match status" value="1"/>
</dbReference>
<organism evidence="5 6">
    <name type="scientific">Amycolatopsis minnesotensis</name>
    <dbReference type="NCBI Taxonomy" id="337894"/>
    <lineage>
        <taxon>Bacteria</taxon>
        <taxon>Bacillati</taxon>
        <taxon>Actinomycetota</taxon>
        <taxon>Actinomycetes</taxon>
        <taxon>Pseudonocardiales</taxon>
        <taxon>Pseudonocardiaceae</taxon>
        <taxon>Amycolatopsis</taxon>
    </lineage>
</organism>